<organism evidence="1">
    <name type="scientific">Arundo donax</name>
    <name type="common">Giant reed</name>
    <name type="synonym">Donax arundinaceus</name>
    <dbReference type="NCBI Taxonomy" id="35708"/>
    <lineage>
        <taxon>Eukaryota</taxon>
        <taxon>Viridiplantae</taxon>
        <taxon>Streptophyta</taxon>
        <taxon>Embryophyta</taxon>
        <taxon>Tracheophyta</taxon>
        <taxon>Spermatophyta</taxon>
        <taxon>Magnoliopsida</taxon>
        <taxon>Liliopsida</taxon>
        <taxon>Poales</taxon>
        <taxon>Poaceae</taxon>
        <taxon>PACMAD clade</taxon>
        <taxon>Arundinoideae</taxon>
        <taxon>Arundineae</taxon>
        <taxon>Arundo</taxon>
    </lineage>
</organism>
<dbReference type="EMBL" id="GBRH01194939">
    <property type="protein sequence ID" value="JAE02957.1"/>
    <property type="molecule type" value="Transcribed_RNA"/>
</dbReference>
<accession>A0A0A9U177</accession>
<protein>
    <submittedName>
        <fullName evidence="1">Uncharacterized protein</fullName>
    </submittedName>
</protein>
<reference evidence="1" key="2">
    <citation type="journal article" date="2015" name="Data Brief">
        <title>Shoot transcriptome of the giant reed, Arundo donax.</title>
        <authorList>
            <person name="Barrero R.A."/>
            <person name="Guerrero F.D."/>
            <person name="Moolhuijzen P."/>
            <person name="Goolsby J.A."/>
            <person name="Tidwell J."/>
            <person name="Bellgard S.E."/>
            <person name="Bellgard M.I."/>
        </authorList>
    </citation>
    <scope>NUCLEOTIDE SEQUENCE</scope>
    <source>
        <tissue evidence="1">Shoot tissue taken approximately 20 cm above the soil surface</tissue>
    </source>
</reference>
<name>A0A0A9U177_ARUDO</name>
<proteinExistence type="predicted"/>
<evidence type="ECO:0000313" key="1">
    <source>
        <dbReference type="EMBL" id="JAE02957.1"/>
    </source>
</evidence>
<sequence>MIVIPLGGFCYRVDIGHSVFTHHDM</sequence>
<dbReference type="AlphaFoldDB" id="A0A0A9U177"/>
<reference evidence="1" key="1">
    <citation type="submission" date="2014-09" db="EMBL/GenBank/DDBJ databases">
        <authorList>
            <person name="Magalhaes I.L.F."/>
            <person name="Oliveira U."/>
            <person name="Santos F.R."/>
            <person name="Vidigal T.H.D.A."/>
            <person name="Brescovit A.D."/>
            <person name="Santos A.J."/>
        </authorList>
    </citation>
    <scope>NUCLEOTIDE SEQUENCE</scope>
    <source>
        <tissue evidence="1">Shoot tissue taken approximately 20 cm above the soil surface</tissue>
    </source>
</reference>